<evidence type="ECO:0000313" key="9">
    <source>
        <dbReference type="EMBL" id="ENY68768.1"/>
    </source>
</evidence>
<feature type="transmembrane region" description="Helical" evidence="8">
    <location>
        <begin position="34"/>
        <end position="54"/>
    </location>
</feature>
<dbReference type="PANTHER" id="PTHR32024:SF1">
    <property type="entry name" value="KTR SYSTEM POTASSIUM UPTAKE PROTEIN B"/>
    <property type="match status" value="1"/>
</dbReference>
<proteinExistence type="predicted"/>
<dbReference type="GO" id="GO:0008324">
    <property type="term" value="F:monoatomic cation transmembrane transporter activity"/>
    <property type="evidence" value="ECO:0007669"/>
    <property type="project" value="InterPro"/>
</dbReference>
<evidence type="ECO:0000256" key="3">
    <source>
        <dbReference type="ARBA" id="ARBA00022475"/>
    </source>
</evidence>
<dbReference type="OrthoDB" id="9810952at2"/>
<keyword evidence="7 8" id="KW-0472">Membrane</keyword>
<protein>
    <submittedName>
        <fullName evidence="9">Potassium uptake protein KtrB</fullName>
    </submittedName>
</protein>
<keyword evidence="6" id="KW-0406">Ion transport</keyword>
<evidence type="ECO:0000313" key="10">
    <source>
        <dbReference type="Proteomes" id="UP000013220"/>
    </source>
</evidence>
<feature type="transmembrane region" description="Helical" evidence="8">
    <location>
        <begin position="454"/>
        <end position="474"/>
    </location>
</feature>
<evidence type="ECO:0000256" key="2">
    <source>
        <dbReference type="ARBA" id="ARBA00022448"/>
    </source>
</evidence>
<dbReference type="STRING" id="1188235.MBVG_7070"/>
<gene>
    <name evidence="9" type="primary">ktrB</name>
    <name evidence="9" type="ORF">MBVG_7070</name>
</gene>
<dbReference type="Proteomes" id="UP000013220">
    <property type="component" value="Unassembled WGS sequence"/>
</dbReference>
<keyword evidence="4 8" id="KW-0812">Transmembrane</keyword>
<evidence type="ECO:0000256" key="7">
    <source>
        <dbReference type="ARBA" id="ARBA00023136"/>
    </source>
</evidence>
<dbReference type="eggNOG" id="COG0168">
    <property type="taxonomic scope" value="Bacteria"/>
</dbReference>
<evidence type="ECO:0000256" key="1">
    <source>
        <dbReference type="ARBA" id="ARBA00004651"/>
    </source>
</evidence>
<reference evidence="9 10" key="1">
    <citation type="journal article" date="2013" name="Genome Announc.">
        <title>Draft Genome Sequences of Mycoplasma alkalescens, Mycoplasma arginini, and Mycoplasma bovigenitalium, Three Species with Equivocal Pathogenic Status for Cattle.</title>
        <authorList>
            <person name="Manso-Silvan L."/>
            <person name="Tardy F."/>
            <person name="Baranowski E."/>
            <person name="Barre A."/>
            <person name="Blanchard A."/>
            <person name="Breton M."/>
            <person name="Couture C."/>
            <person name="Citti C."/>
            <person name="Dordet-Frisoni E."/>
            <person name="Dupuy V."/>
            <person name="Gaurivaud P."/>
            <person name="Jacob D."/>
            <person name="Lemaitre C."/>
            <person name="Nikolski M."/>
            <person name="Nouvel L.X."/>
            <person name="Poumarat F."/>
            <person name="Thebault P."/>
            <person name="Theil S."/>
            <person name="Thiaucourt F."/>
            <person name="Sirand-Pugnet P."/>
        </authorList>
    </citation>
    <scope>NUCLEOTIDE SEQUENCE [LARGE SCALE GENOMIC DNA]</scope>
    <source>
        <strain evidence="9 10">51080</strain>
    </source>
</reference>
<feature type="transmembrane region" description="Helical" evidence="8">
    <location>
        <begin position="153"/>
        <end position="173"/>
    </location>
</feature>
<evidence type="ECO:0000256" key="5">
    <source>
        <dbReference type="ARBA" id="ARBA00022989"/>
    </source>
</evidence>
<name>N9VAS2_9BACT</name>
<keyword evidence="3" id="KW-1003">Cell membrane</keyword>
<keyword evidence="2" id="KW-0813">Transport</keyword>
<dbReference type="AlphaFoldDB" id="N9VAS2"/>
<dbReference type="PANTHER" id="PTHR32024">
    <property type="entry name" value="TRK SYSTEM POTASSIUM UPTAKE PROTEIN TRKG-RELATED"/>
    <property type="match status" value="1"/>
</dbReference>
<feature type="transmembrane region" description="Helical" evidence="8">
    <location>
        <begin position="383"/>
        <end position="401"/>
    </location>
</feature>
<dbReference type="GO" id="GO:0030001">
    <property type="term" value="P:metal ion transport"/>
    <property type="evidence" value="ECO:0007669"/>
    <property type="project" value="UniProtKB-ARBA"/>
</dbReference>
<comment type="subcellular location">
    <subcellularLocation>
        <location evidence="1">Cell membrane</location>
        <topology evidence="1">Multi-pass membrane protein</topology>
    </subcellularLocation>
</comment>
<sequence length="526" mass="59274">MSKSKLKRHWKNGEIKQKFLKFIHKITKISGIRIIFLSYVAIIIICSLILYSPISQTGKNNVGYFDALFITASSFSDTGLVTKTTYDTWNVFGQAVIAILIMIGGVGIFSLKIFFISILFPKAKSSINEMSMGAHERGSDDFGTAKKIIIRSLYCLFFITFIFGFILTFYFYFAQPRALGQFKELNGLETTYSSANGDYRFISPYKDWNLAFRYGFFHTISALNNAGFDIIGQNSIMSYYHNIELQVIFIILFVIGGLGFPVIYDLTNYIKYKFKNRKKTHRKYVFKLITKLSVLTYFITTFIGFALMLTFELAARNSAIHFWAQKDHGNWVEKTWSLLFLTLSTRSAGYSSINLQTLSPASILVMTILMFIGAGPVSTGGGIRTTTLAILFLSLCSRVAGRHSVRAFKRKISDETVKMSSIIFSISLFLIFIATFIAYSSAPVYNGQKSSAEYGFVHLIFEVSSAFGTSGLTIGVSEELNIASKITFVLVMFIGQFGISSTILVWGGKKTYKYHYDYVQEEVMIG</sequence>
<dbReference type="EMBL" id="AORH01000035">
    <property type="protein sequence ID" value="ENY68768.1"/>
    <property type="molecule type" value="Genomic_DNA"/>
</dbReference>
<dbReference type="InterPro" id="IPR003445">
    <property type="entry name" value="Cat_transpt"/>
</dbReference>
<feature type="transmembrane region" description="Helical" evidence="8">
    <location>
        <begin position="486"/>
        <end position="506"/>
    </location>
</feature>
<comment type="caution">
    <text evidence="9">The sequence shown here is derived from an EMBL/GenBank/DDBJ whole genome shotgun (WGS) entry which is preliminary data.</text>
</comment>
<keyword evidence="10" id="KW-1185">Reference proteome</keyword>
<feature type="transmembrane region" description="Helical" evidence="8">
    <location>
        <begin position="288"/>
        <end position="311"/>
    </location>
</feature>
<feature type="transmembrane region" description="Helical" evidence="8">
    <location>
        <begin position="247"/>
        <end position="267"/>
    </location>
</feature>
<evidence type="ECO:0000256" key="6">
    <source>
        <dbReference type="ARBA" id="ARBA00023065"/>
    </source>
</evidence>
<dbReference type="RefSeq" id="WP_004421658.1">
    <property type="nucleotide sequence ID" value="NZ_AORH01000035.1"/>
</dbReference>
<dbReference type="Pfam" id="PF02386">
    <property type="entry name" value="TrkH"/>
    <property type="match status" value="1"/>
</dbReference>
<feature type="transmembrane region" description="Helical" evidence="8">
    <location>
        <begin position="422"/>
        <end position="442"/>
    </location>
</feature>
<dbReference type="PATRIC" id="fig|1188235.3.peg.704"/>
<accession>N9VAS2</accession>
<feature type="transmembrane region" description="Helical" evidence="8">
    <location>
        <begin position="95"/>
        <end position="120"/>
    </location>
</feature>
<evidence type="ECO:0000256" key="4">
    <source>
        <dbReference type="ARBA" id="ARBA00022692"/>
    </source>
</evidence>
<organism evidence="9 10">
    <name type="scientific">Mycoplasmopsis bovigenitalium 51080</name>
    <dbReference type="NCBI Taxonomy" id="1188235"/>
    <lineage>
        <taxon>Bacteria</taxon>
        <taxon>Bacillati</taxon>
        <taxon>Mycoplasmatota</taxon>
        <taxon>Mycoplasmoidales</taxon>
        <taxon>Metamycoplasmataceae</taxon>
        <taxon>Mycoplasmopsis</taxon>
    </lineage>
</organism>
<dbReference type="GO" id="GO:0005886">
    <property type="term" value="C:plasma membrane"/>
    <property type="evidence" value="ECO:0007669"/>
    <property type="project" value="UniProtKB-SubCell"/>
</dbReference>
<keyword evidence="5 8" id="KW-1133">Transmembrane helix</keyword>
<feature type="transmembrane region" description="Helical" evidence="8">
    <location>
        <begin position="361"/>
        <end position="377"/>
    </location>
</feature>
<evidence type="ECO:0000256" key="8">
    <source>
        <dbReference type="SAM" id="Phobius"/>
    </source>
</evidence>